<feature type="domain" description="ABC transmembrane type-1" evidence="12">
    <location>
        <begin position="20"/>
        <end position="299"/>
    </location>
</feature>
<dbReference type="CDD" id="cd18543">
    <property type="entry name" value="ABC_6TM_Rv0194_D1_like"/>
    <property type="match status" value="1"/>
</dbReference>
<feature type="transmembrane region" description="Helical" evidence="10">
    <location>
        <begin position="276"/>
        <end position="297"/>
    </location>
</feature>
<reference evidence="13" key="1">
    <citation type="submission" date="2020-02" db="EMBL/GenBank/DDBJ databases">
        <authorList>
            <person name="Meier V. D."/>
        </authorList>
    </citation>
    <scope>NUCLEOTIDE SEQUENCE</scope>
    <source>
        <strain evidence="13">AVDCRST_MAG45</strain>
    </source>
</reference>
<dbReference type="InterPro" id="IPR011527">
    <property type="entry name" value="ABC1_TM_dom"/>
</dbReference>
<dbReference type="EMBL" id="CADCVU010000036">
    <property type="protein sequence ID" value="CAA9485150.1"/>
    <property type="molecule type" value="Genomic_DNA"/>
</dbReference>
<name>A0A6J4S330_9ACTN</name>
<dbReference type="PANTHER" id="PTHR43394">
    <property type="entry name" value="ATP-DEPENDENT PERMEASE MDL1, MITOCHONDRIAL"/>
    <property type="match status" value="1"/>
</dbReference>
<keyword evidence="3" id="KW-1003">Cell membrane</keyword>
<dbReference type="InterPro" id="IPR003439">
    <property type="entry name" value="ABC_transporter-like_ATP-bd"/>
</dbReference>
<dbReference type="GO" id="GO:0005524">
    <property type="term" value="F:ATP binding"/>
    <property type="evidence" value="ECO:0007669"/>
    <property type="project" value="UniProtKB-KW"/>
</dbReference>
<dbReference type="PROSITE" id="PS00211">
    <property type="entry name" value="ABC_TRANSPORTER_1"/>
    <property type="match status" value="1"/>
</dbReference>
<dbReference type="InterPro" id="IPR039421">
    <property type="entry name" value="Type_1_exporter"/>
</dbReference>
<dbReference type="PANTHER" id="PTHR43394:SF1">
    <property type="entry name" value="ATP-BINDING CASSETTE SUB-FAMILY B MEMBER 10, MITOCHONDRIAL"/>
    <property type="match status" value="1"/>
</dbReference>
<keyword evidence="6 13" id="KW-0067">ATP-binding</keyword>
<evidence type="ECO:0000256" key="1">
    <source>
        <dbReference type="ARBA" id="ARBA00004429"/>
    </source>
</evidence>
<dbReference type="SUPFAM" id="SSF90123">
    <property type="entry name" value="ABC transporter transmembrane region"/>
    <property type="match status" value="1"/>
</dbReference>
<keyword evidence="2" id="KW-0813">Transport</keyword>
<evidence type="ECO:0000313" key="13">
    <source>
        <dbReference type="EMBL" id="CAA9485150.1"/>
    </source>
</evidence>
<feature type="transmembrane region" description="Helical" evidence="10">
    <location>
        <begin position="21"/>
        <end position="41"/>
    </location>
</feature>
<feature type="transmembrane region" description="Helical" evidence="10">
    <location>
        <begin position="126"/>
        <end position="149"/>
    </location>
</feature>
<keyword evidence="4 10" id="KW-0812">Transmembrane</keyword>
<dbReference type="SUPFAM" id="SSF52540">
    <property type="entry name" value="P-loop containing nucleoside triphosphate hydrolases"/>
    <property type="match status" value="1"/>
</dbReference>
<sequence length="590" mass="63302">MATFWRLLGFLRPYRGGVTASLLLAAAAMGAGVLIPFLVGRAIDTVRRGEPDLWPLATVIVVAGLLRLVFSVVRRVVAGRVSLGVEYDLRNRVYAHLQSLELGFFDSQQTGQLMSRATVDLQAVRFFLGYGLVFIMQSLVTIAVAAAVMIVVDPLLALVTLAPVPAVVWAAGRYGRLNRPASQEVQQRLAELTAEAEENISGVRVVKAFAQEERQLARFRGAVARVFAQSMVSTRLRAFYNPLIAFLPQLGLAALLLVGGIQAINGRITIGEFVAFYGYVVLLVGPMRMLGIALGMAQRAVASGARVFELLDREARIVGPPDAPALPAGEGRLELRGVESGFGAGEAYKPVLRGVDLTVEAGRSVALVGATGSGKTTLVGLLPRLYDPSAGSVSIDGADVRSVDLASLRSQIAFVSDDPFLFSASVRENIAYAKPGASEEEIREAARRAGIDEFVETMPEGYETLIGERGLTVSGGQRQRIAIARALIRNPRILILDDATSSVDATTEARIGQALAEVMRGRTTFVIAHRMSTIALADEVVVLEDGVVAARGDHEELVESSPLYREIAGKGMPDQVFLTEKELEPEVARL</sequence>
<evidence type="ECO:0000256" key="2">
    <source>
        <dbReference type="ARBA" id="ARBA00022448"/>
    </source>
</evidence>
<protein>
    <submittedName>
        <fullName evidence="13">Heterodimeric efflux ABC transporter, permease/ATP-binding subunit 1</fullName>
    </submittedName>
</protein>
<organism evidence="13">
    <name type="scientific">uncultured Solirubrobacterales bacterium</name>
    <dbReference type="NCBI Taxonomy" id="768556"/>
    <lineage>
        <taxon>Bacteria</taxon>
        <taxon>Bacillati</taxon>
        <taxon>Actinomycetota</taxon>
        <taxon>Thermoleophilia</taxon>
        <taxon>Solirubrobacterales</taxon>
        <taxon>environmental samples</taxon>
    </lineage>
</organism>
<keyword evidence="8 10" id="KW-0472">Membrane</keyword>
<comment type="similarity">
    <text evidence="9">Belongs to the ABC transporter superfamily. Siderophore-Fe(3+) uptake transporter (SIUT) (TC 3.A.1.21) family.</text>
</comment>
<dbReference type="Gene3D" id="3.40.50.300">
    <property type="entry name" value="P-loop containing nucleotide triphosphate hydrolases"/>
    <property type="match status" value="1"/>
</dbReference>
<evidence type="ECO:0000259" key="12">
    <source>
        <dbReference type="PROSITE" id="PS50929"/>
    </source>
</evidence>
<dbReference type="Pfam" id="PF00005">
    <property type="entry name" value="ABC_tran"/>
    <property type="match status" value="1"/>
</dbReference>
<dbReference type="Gene3D" id="1.20.1560.10">
    <property type="entry name" value="ABC transporter type 1, transmembrane domain"/>
    <property type="match status" value="1"/>
</dbReference>
<feature type="domain" description="ABC transporter" evidence="11">
    <location>
        <begin position="333"/>
        <end position="570"/>
    </location>
</feature>
<dbReference type="PROSITE" id="PS50893">
    <property type="entry name" value="ABC_TRANSPORTER_2"/>
    <property type="match status" value="1"/>
</dbReference>
<feature type="transmembrane region" description="Helical" evidence="10">
    <location>
        <begin position="53"/>
        <end position="73"/>
    </location>
</feature>
<evidence type="ECO:0000256" key="9">
    <source>
        <dbReference type="ARBA" id="ARBA00023455"/>
    </source>
</evidence>
<evidence type="ECO:0000256" key="10">
    <source>
        <dbReference type="SAM" id="Phobius"/>
    </source>
</evidence>
<gene>
    <name evidence="13" type="ORF">AVDCRST_MAG45-405</name>
</gene>
<dbReference type="PROSITE" id="PS50929">
    <property type="entry name" value="ABC_TM1F"/>
    <property type="match status" value="1"/>
</dbReference>
<dbReference type="FunFam" id="3.40.50.300:FF:000221">
    <property type="entry name" value="Multidrug ABC transporter ATP-binding protein"/>
    <property type="match status" value="1"/>
</dbReference>
<evidence type="ECO:0000256" key="6">
    <source>
        <dbReference type="ARBA" id="ARBA00022840"/>
    </source>
</evidence>
<evidence type="ECO:0000256" key="4">
    <source>
        <dbReference type="ARBA" id="ARBA00022692"/>
    </source>
</evidence>
<dbReference type="InterPro" id="IPR027417">
    <property type="entry name" value="P-loop_NTPase"/>
</dbReference>
<dbReference type="InterPro" id="IPR003593">
    <property type="entry name" value="AAA+_ATPase"/>
</dbReference>
<feature type="transmembrane region" description="Helical" evidence="10">
    <location>
        <begin position="239"/>
        <end position="264"/>
    </location>
</feature>
<keyword evidence="7 10" id="KW-1133">Transmembrane helix</keyword>
<dbReference type="Pfam" id="PF00664">
    <property type="entry name" value="ABC_membrane"/>
    <property type="match status" value="1"/>
</dbReference>
<comment type="subcellular location">
    <subcellularLocation>
        <location evidence="1">Cell inner membrane</location>
        <topology evidence="1">Multi-pass membrane protein</topology>
    </subcellularLocation>
</comment>
<keyword evidence="5" id="KW-0547">Nucleotide-binding</keyword>
<evidence type="ECO:0000259" key="11">
    <source>
        <dbReference type="PROSITE" id="PS50893"/>
    </source>
</evidence>
<dbReference type="GO" id="GO:0005886">
    <property type="term" value="C:plasma membrane"/>
    <property type="evidence" value="ECO:0007669"/>
    <property type="project" value="UniProtKB-SubCell"/>
</dbReference>
<dbReference type="SMART" id="SM00382">
    <property type="entry name" value="AAA"/>
    <property type="match status" value="1"/>
</dbReference>
<evidence type="ECO:0000256" key="7">
    <source>
        <dbReference type="ARBA" id="ARBA00022989"/>
    </source>
</evidence>
<dbReference type="InterPro" id="IPR036640">
    <property type="entry name" value="ABC1_TM_sf"/>
</dbReference>
<dbReference type="GO" id="GO:0016887">
    <property type="term" value="F:ATP hydrolysis activity"/>
    <property type="evidence" value="ECO:0007669"/>
    <property type="project" value="InterPro"/>
</dbReference>
<evidence type="ECO:0000256" key="3">
    <source>
        <dbReference type="ARBA" id="ARBA00022475"/>
    </source>
</evidence>
<proteinExistence type="inferred from homology"/>
<dbReference type="AlphaFoldDB" id="A0A6J4S330"/>
<feature type="transmembrane region" description="Helical" evidence="10">
    <location>
        <begin position="155"/>
        <end position="172"/>
    </location>
</feature>
<evidence type="ECO:0000256" key="5">
    <source>
        <dbReference type="ARBA" id="ARBA00022741"/>
    </source>
</evidence>
<evidence type="ECO:0000256" key="8">
    <source>
        <dbReference type="ARBA" id="ARBA00023136"/>
    </source>
</evidence>
<dbReference type="GO" id="GO:0015421">
    <property type="term" value="F:ABC-type oligopeptide transporter activity"/>
    <property type="evidence" value="ECO:0007669"/>
    <property type="project" value="TreeGrafter"/>
</dbReference>
<accession>A0A6J4S330</accession>
<dbReference type="InterPro" id="IPR017871">
    <property type="entry name" value="ABC_transporter-like_CS"/>
</dbReference>